<organism evidence="1 2">
    <name type="scientific">Rhizophagus irregularis</name>
    <dbReference type="NCBI Taxonomy" id="588596"/>
    <lineage>
        <taxon>Eukaryota</taxon>
        <taxon>Fungi</taxon>
        <taxon>Fungi incertae sedis</taxon>
        <taxon>Mucoromycota</taxon>
        <taxon>Glomeromycotina</taxon>
        <taxon>Glomeromycetes</taxon>
        <taxon>Glomerales</taxon>
        <taxon>Glomeraceae</taxon>
        <taxon>Rhizophagus</taxon>
    </lineage>
</organism>
<reference evidence="1 2" key="1">
    <citation type="submission" date="2015-10" db="EMBL/GenBank/DDBJ databases">
        <title>Genome analyses suggest a sexual origin of heterokaryosis in a supposedly ancient asexual fungus.</title>
        <authorList>
            <person name="Ropars J."/>
            <person name="Sedzielewska K."/>
            <person name="Noel J."/>
            <person name="Charron P."/>
            <person name="Farinelli L."/>
            <person name="Marton T."/>
            <person name="Kruger M."/>
            <person name="Pelin A."/>
            <person name="Brachmann A."/>
            <person name="Corradi N."/>
        </authorList>
    </citation>
    <scope>NUCLEOTIDE SEQUENCE [LARGE SCALE GENOMIC DNA]</scope>
    <source>
        <strain evidence="1 2">A4</strain>
    </source>
</reference>
<keyword evidence="2" id="KW-1185">Reference proteome</keyword>
<dbReference type="Proteomes" id="UP000234323">
    <property type="component" value="Unassembled WGS sequence"/>
</dbReference>
<protein>
    <submittedName>
        <fullName evidence="1">Uncharacterized protein</fullName>
    </submittedName>
</protein>
<comment type="caution">
    <text evidence="1">The sequence shown here is derived from an EMBL/GenBank/DDBJ whole genome shotgun (WGS) entry which is preliminary data.</text>
</comment>
<sequence>MLEEESRVSSSDSDYDEFDFDYNNLDDEIMDGKFEDIKIFNDIDFSLDKEIMDNKSVDLNHSIRDPLEPDTRTERILVQA</sequence>
<evidence type="ECO:0000313" key="2">
    <source>
        <dbReference type="Proteomes" id="UP000234323"/>
    </source>
</evidence>
<gene>
    <name evidence="1" type="ORF">RhiirA4_455313</name>
</gene>
<dbReference type="EMBL" id="LLXI01000160">
    <property type="protein sequence ID" value="PKY41676.1"/>
    <property type="molecule type" value="Genomic_DNA"/>
</dbReference>
<accession>A0A2I1G508</accession>
<name>A0A2I1G508_9GLOM</name>
<proteinExistence type="predicted"/>
<evidence type="ECO:0000313" key="1">
    <source>
        <dbReference type="EMBL" id="PKY41676.1"/>
    </source>
</evidence>
<dbReference type="AlphaFoldDB" id="A0A2I1G508"/>